<dbReference type="Pfam" id="PF13516">
    <property type="entry name" value="LRR_6"/>
    <property type="match status" value="2"/>
</dbReference>
<feature type="compositionally biased region" description="Low complexity" evidence="4">
    <location>
        <begin position="551"/>
        <end position="560"/>
    </location>
</feature>
<accession>A0A1B6JTL2</accession>
<keyword evidence="2" id="KW-0677">Repeat</keyword>
<feature type="compositionally biased region" description="Basic and acidic residues" evidence="4">
    <location>
        <begin position="705"/>
        <end position="715"/>
    </location>
</feature>
<evidence type="ECO:0000256" key="3">
    <source>
        <dbReference type="ARBA" id="ARBA00038315"/>
    </source>
</evidence>
<dbReference type="SMART" id="SM00368">
    <property type="entry name" value="LRR_RI"/>
    <property type="match status" value="5"/>
</dbReference>
<feature type="compositionally biased region" description="Low complexity" evidence="4">
    <location>
        <begin position="769"/>
        <end position="787"/>
    </location>
</feature>
<comment type="similarity">
    <text evidence="3">Belongs to the PPP1R37 family.</text>
</comment>
<evidence type="ECO:0000313" key="5">
    <source>
        <dbReference type="EMBL" id="JAT02561.1"/>
    </source>
</evidence>
<evidence type="ECO:0000256" key="1">
    <source>
        <dbReference type="ARBA" id="ARBA00022614"/>
    </source>
</evidence>
<dbReference type="SUPFAM" id="SSF52047">
    <property type="entry name" value="RNI-like"/>
    <property type="match status" value="1"/>
</dbReference>
<feature type="compositionally biased region" description="Pro residues" evidence="4">
    <location>
        <begin position="531"/>
        <end position="541"/>
    </location>
</feature>
<feature type="compositionally biased region" description="Basic and acidic residues" evidence="4">
    <location>
        <begin position="946"/>
        <end position="957"/>
    </location>
</feature>
<organism evidence="5">
    <name type="scientific">Homalodisca liturata</name>
    <dbReference type="NCBI Taxonomy" id="320908"/>
    <lineage>
        <taxon>Eukaryota</taxon>
        <taxon>Metazoa</taxon>
        <taxon>Ecdysozoa</taxon>
        <taxon>Arthropoda</taxon>
        <taxon>Hexapoda</taxon>
        <taxon>Insecta</taxon>
        <taxon>Pterygota</taxon>
        <taxon>Neoptera</taxon>
        <taxon>Paraneoptera</taxon>
        <taxon>Hemiptera</taxon>
        <taxon>Auchenorrhyncha</taxon>
        <taxon>Membracoidea</taxon>
        <taxon>Cicadellidae</taxon>
        <taxon>Cicadellinae</taxon>
        <taxon>Proconiini</taxon>
        <taxon>Homalodisca</taxon>
    </lineage>
</organism>
<dbReference type="InterPro" id="IPR051279">
    <property type="entry name" value="PP1-Reg/Actin-Interact_Protein"/>
</dbReference>
<dbReference type="AlphaFoldDB" id="A0A1B6JTL2"/>
<dbReference type="InterPro" id="IPR032675">
    <property type="entry name" value="LRR_dom_sf"/>
</dbReference>
<dbReference type="PANTHER" id="PTHR24112:SF9">
    <property type="entry name" value="PROTEIN PHOSPHATASE 1 REGULATORY SUBUNIT 37"/>
    <property type="match status" value="1"/>
</dbReference>
<gene>
    <name evidence="5" type="ORF">g.43066</name>
</gene>
<feature type="region of interest" description="Disordered" evidence="4">
    <location>
        <begin position="1070"/>
        <end position="1089"/>
    </location>
</feature>
<keyword evidence="1" id="KW-0433">Leucine-rich repeat</keyword>
<dbReference type="EMBL" id="GECU01005146">
    <property type="protein sequence ID" value="JAT02561.1"/>
    <property type="molecule type" value="Transcribed_RNA"/>
</dbReference>
<evidence type="ECO:0008006" key="6">
    <source>
        <dbReference type="Google" id="ProtNLM"/>
    </source>
</evidence>
<evidence type="ECO:0000256" key="2">
    <source>
        <dbReference type="ARBA" id="ARBA00022737"/>
    </source>
</evidence>
<name>A0A1B6JTL2_9HEMI</name>
<feature type="region of interest" description="Disordered" evidence="4">
    <location>
        <begin position="942"/>
        <end position="979"/>
    </location>
</feature>
<dbReference type="CDD" id="cd00116">
    <property type="entry name" value="LRR_RI"/>
    <property type="match status" value="1"/>
</dbReference>
<dbReference type="InterPro" id="IPR001611">
    <property type="entry name" value="Leu-rich_rpt"/>
</dbReference>
<feature type="region of interest" description="Disordered" evidence="4">
    <location>
        <begin position="878"/>
        <end position="903"/>
    </location>
</feature>
<feature type="region of interest" description="Disordered" evidence="4">
    <location>
        <begin position="504"/>
        <end position="570"/>
    </location>
</feature>
<reference evidence="5" key="1">
    <citation type="submission" date="2015-11" db="EMBL/GenBank/DDBJ databases">
        <title>De novo transcriptome assembly of four potential Pierce s Disease insect vectors from Arizona vineyards.</title>
        <authorList>
            <person name="Tassone E.E."/>
        </authorList>
    </citation>
    <scope>NUCLEOTIDE SEQUENCE</scope>
</reference>
<dbReference type="PANTHER" id="PTHR24112">
    <property type="entry name" value="LEUCINE-RICH REPEAT, ISOFORM F-RELATED"/>
    <property type="match status" value="1"/>
</dbReference>
<dbReference type="Gene3D" id="3.80.10.10">
    <property type="entry name" value="Ribonuclease Inhibitor"/>
    <property type="match status" value="1"/>
</dbReference>
<evidence type="ECO:0000256" key="4">
    <source>
        <dbReference type="SAM" id="MobiDB-lite"/>
    </source>
</evidence>
<protein>
    <recommendedName>
        <fullName evidence="6">Protein phosphatase 1 regulatory subunit 37</fullName>
    </recommendedName>
</protein>
<feature type="region of interest" description="Disordered" evidence="4">
    <location>
        <begin position="670"/>
        <end position="715"/>
    </location>
</feature>
<sequence length="1089" mass="118703">MCKMNINTNQPSEQASTTLIAGSVPSCLRNRNDPQRNRLLDRRVSFPDNEQQMVTGFLEPANPWEYADNVNKEDLVAKYTSSCKKHGARPISRIISQLQALDYDQDRNECLDLKDEILGPAACETLEEILKRIQFVTINLEGTNIDDESAVALFDMMEYYESAVRLNITGNHCIATRGWQACSRLIKRTKCLEELDARNTTLNEQFMPILSRALRLSTQLHVLKLENCNLSGRPIVILGAALKLNTGLKELYLGENYLMPNDAAQLSALLKVNTVLQLLDISNNNIQDEGLGQIVEGLLEQNTAGGGLQVLIMWNNHLSRSCGHHLSRIFTASTSLETVNIGQNVLSNEVLHVNKLALQQNRTLLRLGMQSTHLTCEGAVALAEIIADNRTIQRIDLRDNNLQVAGLMALVLSMRVNQSVTQLDLDDMPRRKHSMGPALDEYMRLVAEIRGHCEANSKTTEKQEDVVEEVVKEEALVPNIDRRSRMGSFATRKISLTCETLARSHAMPTPEPSQQLLTEPKRTGGRLRSPAPSPIPSPVASPSPTRSRFQVSRVSESESPVTPPSSSPNVFFGSNSRFKVTVVDSGTPTNPTTVLTSNNVTVGFETSSTLSPKVSVSPAPSPTPIPAPLLSSIPSLFPTPMPSPMPSPLVSPTPSPTYISPLSTINVGEAHPLLPSPAAANNHKGDLSSSSAEVSNRPEPVVNESEVKESVVQESDKNKFTNTIAIPVHNLRLDSSSSCDRYETIIEEPIPDSSTSSTSTVQSLAENDSLSGSGKVSPRSSVSPPKVCKLRSESEESDLYTNRKLPKATDSLDLSALRVMKQASVSVPEKPPVPSARSRKIASWVQPSAVFSALTQDDGGKTSSGLERLLGLFTNPFSRSKADEEPTQQLERVPEVPEGPTQICDNQVESTCTNANTTLNLTEHLSKMSLLSSLSKGMQLKNNDNPNEKFSEIHTNDSIKNSLPNENEDCGLRSESRSDNCPVGSCPSRNGCELKCDKQDLNIPFLFNNNDGLSDADTGGVKCETWPQGTSMTHLSLIHQTQSQSSPCLTALVFLNSNVATNLAAEIKKMSPPASDDTVDSTKNISLAL</sequence>
<proteinExistence type="inferred from homology"/>
<feature type="region of interest" description="Disordered" evidence="4">
    <location>
        <begin position="746"/>
        <end position="802"/>
    </location>
</feature>